<proteinExistence type="predicted"/>
<dbReference type="InterPro" id="IPR001623">
    <property type="entry name" value="DnaJ_domain"/>
</dbReference>
<feature type="domain" description="J" evidence="1">
    <location>
        <begin position="23"/>
        <end position="87"/>
    </location>
</feature>
<dbReference type="GO" id="GO:0005783">
    <property type="term" value="C:endoplasmic reticulum"/>
    <property type="evidence" value="ECO:0007669"/>
    <property type="project" value="UniProtKB-ARBA"/>
</dbReference>
<dbReference type="OrthoDB" id="164807at2759"/>
<dbReference type="CDD" id="cd06257">
    <property type="entry name" value="DnaJ"/>
    <property type="match status" value="1"/>
</dbReference>
<keyword evidence="3" id="KW-1185">Reference proteome</keyword>
<organism evidence="2 3">
    <name type="scientific">Pelagomonas calceolata</name>
    <dbReference type="NCBI Taxonomy" id="35677"/>
    <lineage>
        <taxon>Eukaryota</taxon>
        <taxon>Sar</taxon>
        <taxon>Stramenopiles</taxon>
        <taxon>Ochrophyta</taxon>
        <taxon>Pelagophyceae</taxon>
        <taxon>Pelagomonadales</taxon>
        <taxon>Pelagomonadaceae</taxon>
        <taxon>Pelagomonas</taxon>
    </lineage>
</organism>
<gene>
    <name evidence="2" type="ORF">PECAL_1P20580</name>
</gene>
<comment type="caution">
    <text evidence="2">The sequence shown here is derived from an EMBL/GenBank/DDBJ whole genome shotgun (WGS) entry which is preliminary data.</text>
</comment>
<dbReference type="PROSITE" id="PS00636">
    <property type="entry name" value="DNAJ_1"/>
    <property type="match status" value="1"/>
</dbReference>
<dbReference type="PROSITE" id="PS50076">
    <property type="entry name" value="DNAJ_2"/>
    <property type="match status" value="1"/>
</dbReference>
<dbReference type="PRINTS" id="PR00625">
    <property type="entry name" value="JDOMAIN"/>
</dbReference>
<reference evidence="2" key="1">
    <citation type="submission" date="2021-11" db="EMBL/GenBank/DDBJ databases">
        <authorList>
            <consortium name="Genoscope - CEA"/>
            <person name="William W."/>
        </authorList>
    </citation>
    <scope>NUCLEOTIDE SEQUENCE</scope>
</reference>
<dbReference type="Pfam" id="PF00226">
    <property type="entry name" value="DnaJ"/>
    <property type="match status" value="1"/>
</dbReference>
<dbReference type="Gene3D" id="1.10.287.110">
    <property type="entry name" value="DnaJ domain"/>
    <property type="match status" value="1"/>
</dbReference>
<dbReference type="SUPFAM" id="SSF46565">
    <property type="entry name" value="Chaperone J-domain"/>
    <property type="match status" value="1"/>
</dbReference>
<sequence length="233" mass="23862">MAAQSSRAEENAAVCAAILAAEDHYDVLQVPGGAKTDEIRRNYLRISVRVHPDRNQDPNATQAFQKVSEAYAVLSDEEARRKYDAEQFMSSASNAASNAAGAASAGAAAAAATARRASVHLDLDQALRVFRAATAAARAATAEGAGVPEYLALAAALTRLGPGDDDGETAAMLAGGLGLAATAAALLPESWRRRARETLTSEAGIAAVGTAAVAGLALMAAAQQSRAEERSDL</sequence>
<dbReference type="AlphaFoldDB" id="A0A8J2WET1"/>
<name>A0A8J2WET1_9STRA</name>
<dbReference type="SMART" id="SM00271">
    <property type="entry name" value="DnaJ"/>
    <property type="match status" value="1"/>
</dbReference>
<dbReference type="EMBL" id="CAKKNE010000001">
    <property type="protein sequence ID" value="CAH0365610.1"/>
    <property type="molecule type" value="Genomic_DNA"/>
</dbReference>
<evidence type="ECO:0000259" key="1">
    <source>
        <dbReference type="PROSITE" id="PS50076"/>
    </source>
</evidence>
<dbReference type="InterPro" id="IPR036869">
    <property type="entry name" value="J_dom_sf"/>
</dbReference>
<accession>A0A8J2WET1</accession>
<dbReference type="InterPro" id="IPR018253">
    <property type="entry name" value="DnaJ_domain_CS"/>
</dbReference>
<dbReference type="Proteomes" id="UP000789595">
    <property type="component" value="Unassembled WGS sequence"/>
</dbReference>
<protein>
    <recommendedName>
        <fullName evidence="1">J domain-containing protein</fullName>
    </recommendedName>
</protein>
<evidence type="ECO:0000313" key="2">
    <source>
        <dbReference type="EMBL" id="CAH0365610.1"/>
    </source>
</evidence>
<dbReference type="PANTHER" id="PTHR43908">
    <property type="entry name" value="AT29763P-RELATED"/>
    <property type="match status" value="1"/>
</dbReference>
<evidence type="ECO:0000313" key="3">
    <source>
        <dbReference type="Proteomes" id="UP000789595"/>
    </source>
</evidence>
<dbReference type="InterPro" id="IPR051100">
    <property type="entry name" value="DnaJ_subfamily_B/C"/>
</dbReference>